<dbReference type="AlphaFoldDB" id="A0A4R1B9V5"/>
<dbReference type="InterPro" id="IPR020829">
    <property type="entry name" value="GlycerAld_3-P_DH_cat"/>
</dbReference>
<protein>
    <recommendedName>
        <fullName evidence="8">Glyceraldehyde-3-phosphate dehydrogenase</fullName>
        <ecNumber evidence="8">1.2.1.-</ecNumber>
    </recommendedName>
</protein>
<dbReference type="SMART" id="SM00846">
    <property type="entry name" value="Gp_dh_N"/>
    <property type="match status" value="1"/>
</dbReference>
<feature type="binding site" evidence="5">
    <location>
        <begin position="12"/>
        <end position="13"/>
    </location>
    <ligand>
        <name>NAD(+)</name>
        <dbReference type="ChEBI" id="CHEBI:57540"/>
    </ligand>
</feature>
<dbReference type="GO" id="GO:0006006">
    <property type="term" value="P:glucose metabolic process"/>
    <property type="evidence" value="ECO:0007669"/>
    <property type="project" value="InterPro"/>
</dbReference>
<dbReference type="InterPro" id="IPR020828">
    <property type="entry name" value="GlycerAld_3-P_DH_NAD(P)-bd"/>
</dbReference>
<feature type="binding site" evidence="4">
    <location>
        <position position="183"/>
    </location>
    <ligand>
        <name>D-glyceraldehyde 3-phosphate</name>
        <dbReference type="ChEBI" id="CHEBI:59776"/>
    </ligand>
</feature>
<dbReference type="Proteomes" id="UP000295244">
    <property type="component" value="Unassembled WGS sequence"/>
</dbReference>
<evidence type="ECO:0000313" key="11">
    <source>
        <dbReference type="Proteomes" id="UP000295244"/>
    </source>
</evidence>
<dbReference type="CDD" id="cd18126">
    <property type="entry name" value="GAPDH_I_C"/>
    <property type="match status" value="1"/>
</dbReference>
<proteinExistence type="inferred from homology"/>
<dbReference type="GO" id="GO:0004365">
    <property type="term" value="F:glyceraldehyde-3-phosphate dehydrogenase (NAD+) (phosphorylating) activity"/>
    <property type="evidence" value="ECO:0007669"/>
    <property type="project" value="UniProtKB-ARBA"/>
</dbReference>
<evidence type="ECO:0000256" key="7">
    <source>
        <dbReference type="RuleBase" id="RU000397"/>
    </source>
</evidence>
<dbReference type="GO" id="GO:0050661">
    <property type="term" value="F:NADP binding"/>
    <property type="evidence" value="ECO:0007669"/>
    <property type="project" value="InterPro"/>
</dbReference>
<keyword evidence="5" id="KW-0547">Nucleotide-binding</keyword>
<dbReference type="OrthoDB" id="9803304at2"/>
<dbReference type="SUPFAM" id="SSF55347">
    <property type="entry name" value="Glyceraldehyde-3-phosphate dehydrogenase-like, C-terminal domain"/>
    <property type="match status" value="1"/>
</dbReference>
<dbReference type="RefSeq" id="WP_132692862.1">
    <property type="nucleotide sequence ID" value="NZ_SKBU01000038.1"/>
</dbReference>
<dbReference type="InterPro" id="IPR020830">
    <property type="entry name" value="GlycerAld_3-P_DH_AS"/>
</dbReference>
<dbReference type="NCBIfam" id="TIGR01534">
    <property type="entry name" value="GAPDH-I"/>
    <property type="match status" value="1"/>
</dbReference>
<dbReference type="PIRSF" id="PIRSF000149">
    <property type="entry name" value="GAP_DH"/>
    <property type="match status" value="1"/>
</dbReference>
<keyword evidence="5" id="KW-0520">NAD</keyword>
<evidence type="ECO:0000256" key="1">
    <source>
        <dbReference type="ARBA" id="ARBA00007406"/>
    </source>
</evidence>
<evidence type="ECO:0000256" key="2">
    <source>
        <dbReference type="ARBA" id="ARBA00023002"/>
    </source>
</evidence>
<organism evidence="10 11">
    <name type="scientific">Rubrobacter taiwanensis</name>
    <dbReference type="NCBI Taxonomy" id="185139"/>
    <lineage>
        <taxon>Bacteria</taxon>
        <taxon>Bacillati</taxon>
        <taxon>Actinomycetota</taxon>
        <taxon>Rubrobacteria</taxon>
        <taxon>Rubrobacterales</taxon>
        <taxon>Rubrobacteraceae</taxon>
        <taxon>Rubrobacter</taxon>
    </lineage>
</organism>
<dbReference type="Pfam" id="PF00044">
    <property type="entry name" value="Gp_dh_N"/>
    <property type="match status" value="1"/>
</dbReference>
<feature type="domain" description="Glyceraldehyde 3-phosphate dehydrogenase NAD(P) binding" evidence="9">
    <location>
        <begin position="3"/>
        <end position="153"/>
    </location>
</feature>
<dbReference type="Pfam" id="PF02800">
    <property type="entry name" value="Gp_dh_C"/>
    <property type="match status" value="1"/>
</dbReference>
<reference evidence="10 11" key="1">
    <citation type="submission" date="2019-03" db="EMBL/GenBank/DDBJ databases">
        <title>Whole genome sequence of a novel Rubrobacter taiwanensis strain, isolated from Yellowstone National Park.</title>
        <authorList>
            <person name="Freed S."/>
            <person name="Ramaley R.F."/>
            <person name="Kyndt J.A."/>
        </authorList>
    </citation>
    <scope>NUCLEOTIDE SEQUENCE [LARGE SCALE GENOMIC DNA]</scope>
    <source>
        <strain evidence="10 11">Yellowstone</strain>
    </source>
</reference>
<dbReference type="EMBL" id="SKBU01000038">
    <property type="protein sequence ID" value="TCJ13694.1"/>
    <property type="molecule type" value="Genomic_DNA"/>
</dbReference>
<dbReference type="InterPro" id="IPR006424">
    <property type="entry name" value="Glyceraldehyde-3-P_DH_1"/>
</dbReference>
<feature type="binding site" evidence="5">
    <location>
        <position position="315"/>
    </location>
    <ligand>
        <name>NAD(+)</name>
        <dbReference type="ChEBI" id="CHEBI:57540"/>
    </ligand>
</feature>
<dbReference type="PANTHER" id="PTHR43148">
    <property type="entry name" value="GLYCERALDEHYDE-3-PHOSPHATE DEHYDROGENASE 2"/>
    <property type="match status" value="1"/>
</dbReference>
<comment type="caution">
    <text evidence="10">The sequence shown here is derived from an EMBL/GenBank/DDBJ whole genome shotgun (WGS) entry which is preliminary data.</text>
</comment>
<evidence type="ECO:0000256" key="5">
    <source>
        <dbReference type="PIRSR" id="PIRSR000149-3"/>
    </source>
</evidence>
<dbReference type="InterPro" id="IPR020831">
    <property type="entry name" value="GlycerAld/Erythrose_P_DH"/>
</dbReference>
<evidence type="ECO:0000256" key="3">
    <source>
        <dbReference type="PIRSR" id="PIRSR000149-1"/>
    </source>
</evidence>
<feature type="binding site" evidence="4">
    <location>
        <position position="234"/>
    </location>
    <ligand>
        <name>D-glyceraldehyde 3-phosphate</name>
        <dbReference type="ChEBI" id="CHEBI:59776"/>
    </ligand>
</feature>
<feature type="binding site" evidence="4">
    <location>
        <begin position="152"/>
        <end position="154"/>
    </location>
    <ligand>
        <name>D-glyceraldehyde 3-phosphate</name>
        <dbReference type="ChEBI" id="CHEBI:59776"/>
    </ligand>
</feature>
<feature type="active site" description="Nucleophile" evidence="3">
    <location>
        <position position="153"/>
    </location>
</feature>
<dbReference type="PRINTS" id="PR00078">
    <property type="entry name" value="G3PDHDRGNASE"/>
</dbReference>
<feature type="binding site" evidence="5">
    <location>
        <position position="121"/>
    </location>
    <ligand>
        <name>NAD(+)</name>
        <dbReference type="ChEBI" id="CHEBI:57540"/>
    </ligand>
</feature>
<feature type="site" description="Activates thiol group during catalysis" evidence="6">
    <location>
        <position position="180"/>
    </location>
</feature>
<dbReference type="GO" id="GO:0051287">
    <property type="term" value="F:NAD binding"/>
    <property type="evidence" value="ECO:0007669"/>
    <property type="project" value="InterPro"/>
</dbReference>
<evidence type="ECO:0000313" key="10">
    <source>
        <dbReference type="EMBL" id="TCJ13694.1"/>
    </source>
</evidence>
<evidence type="ECO:0000256" key="6">
    <source>
        <dbReference type="PIRSR" id="PIRSR000149-4"/>
    </source>
</evidence>
<dbReference type="InterPro" id="IPR036291">
    <property type="entry name" value="NAD(P)-bd_dom_sf"/>
</dbReference>
<sequence length="334" mass="36198">MATRVGINGFGRIGMLTVKAALERNLDLEIVGINDLMPMESLALLFKRDSTHGIWPEEVSFEDNILRVGEREIKTFSERDPARIPWGDLGVDIVVESTGVFTNRDGAAKHLEGGAKKVVISAPAKGVDATFVYKVNHESYDPQEHHVVSNASCTTNCIIPMVKVLQDNFGIESGFMTTVHAYTNDQSLLDAAHKDPRRARSAPNNIVPTSTGAARTAGVIYPELAGRVDGMAMRVPVADGSITDFVANLSREAGVDEVNAAFERAAGGELEGVLEYSEAPLVSQDIVGNAASCIFDSALTMASGRTVKVFGWYDNEWGYSNRTVDLVQYMGERL</sequence>
<feature type="binding site" evidence="5">
    <location>
        <position position="35"/>
    </location>
    <ligand>
        <name>NAD(+)</name>
        <dbReference type="ChEBI" id="CHEBI:57540"/>
    </ligand>
</feature>
<dbReference type="FunFam" id="3.40.50.720:FF:000001">
    <property type="entry name" value="Glyceraldehyde-3-phosphate dehydrogenase"/>
    <property type="match status" value="1"/>
</dbReference>
<evidence type="ECO:0000259" key="9">
    <source>
        <dbReference type="SMART" id="SM00846"/>
    </source>
</evidence>
<keyword evidence="2 8" id="KW-0560">Oxidoreductase</keyword>
<dbReference type="Gene3D" id="3.30.360.10">
    <property type="entry name" value="Dihydrodipicolinate Reductase, domain 2"/>
    <property type="match status" value="1"/>
</dbReference>
<dbReference type="Gene3D" id="3.40.50.720">
    <property type="entry name" value="NAD(P)-binding Rossmann-like Domain"/>
    <property type="match status" value="1"/>
</dbReference>
<dbReference type="FunFam" id="3.30.360.10:FF:000002">
    <property type="entry name" value="Glyceraldehyde-3-phosphate dehydrogenase"/>
    <property type="match status" value="1"/>
</dbReference>
<dbReference type="PROSITE" id="PS00071">
    <property type="entry name" value="GAPDH"/>
    <property type="match status" value="1"/>
</dbReference>
<dbReference type="SUPFAM" id="SSF51735">
    <property type="entry name" value="NAD(P)-binding Rossmann-fold domains"/>
    <property type="match status" value="1"/>
</dbReference>
<feature type="binding site" evidence="4">
    <location>
        <begin position="211"/>
        <end position="212"/>
    </location>
    <ligand>
        <name>D-glyceraldehyde 3-phosphate</name>
        <dbReference type="ChEBI" id="CHEBI:59776"/>
    </ligand>
</feature>
<comment type="similarity">
    <text evidence="1 7">Belongs to the glyceraldehyde-3-phosphate dehydrogenase family.</text>
</comment>
<evidence type="ECO:0000256" key="4">
    <source>
        <dbReference type="PIRSR" id="PIRSR000149-2"/>
    </source>
</evidence>
<dbReference type="CDD" id="cd05214">
    <property type="entry name" value="GAPDH_I_N"/>
    <property type="match status" value="1"/>
</dbReference>
<accession>A0A4R1B9V5</accession>
<feature type="binding site" evidence="5">
    <location>
        <position position="79"/>
    </location>
    <ligand>
        <name>NAD(+)</name>
        <dbReference type="ChEBI" id="CHEBI:57540"/>
    </ligand>
</feature>
<evidence type="ECO:0000256" key="8">
    <source>
        <dbReference type="RuleBase" id="RU361160"/>
    </source>
</evidence>
<gene>
    <name evidence="10" type="primary">gap</name>
    <name evidence="10" type="ORF">E0L93_14880</name>
</gene>
<name>A0A4R1B9V5_9ACTN</name>
<keyword evidence="11" id="KW-1185">Reference proteome</keyword>
<dbReference type="EC" id="1.2.1.-" evidence="8"/>